<feature type="coiled-coil region" evidence="1">
    <location>
        <begin position="130"/>
        <end position="217"/>
    </location>
</feature>
<keyword evidence="2" id="KW-0732">Signal</keyword>
<dbReference type="EMBL" id="APHR01000032">
    <property type="protein sequence ID" value="EMR13142.1"/>
    <property type="molecule type" value="Genomic_DNA"/>
</dbReference>
<sequence>MNSSLRILSLITALSLFSLSVTAAPLYRFIDEDGTTTLSRSLPPHIAPKGYDILDENTMRLIERVPPVLTEAERAEQQRLEREAAAQRAEAELSAREAAEARRLQRIYDRNLLSTYQSEAELISVRDTDLQHRQQRIERLQATLPKLENQLREQQRLAAESELSGRPVSDNLKRRISALEQEINHNQVTIANQQNELEQLELQYETERLRLLELLAIRNDN</sequence>
<gene>
    <name evidence="3" type="ORF">MPL1_06557</name>
</gene>
<evidence type="ECO:0000256" key="2">
    <source>
        <dbReference type="SAM" id="SignalP"/>
    </source>
</evidence>
<keyword evidence="4" id="KW-1185">Reference proteome</keyword>
<accession>M7P0Y9</accession>
<feature type="chain" id="PRO_5004082629" evidence="2">
    <location>
        <begin position="24"/>
        <end position="221"/>
    </location>
</feature>
<evidence type="ECO:0000313" key="4">
    <source>
        <dbReference type="Proteomes" id="UP000012019"/>
    </source>
</evidence>
<dbReference type="PATRIC" id="fig|1286106.3.peg.1318"/>
<dbReference type="eggNOG" id="COG2433">
    <property type="taxonomic scope" value="Bacteria"/>
</dbReference>
<feature type="coiled-coil region" evidence="1">
    <location>
        <begin position="70"/>
        <end position="97"/>
    </location>
</feature>
<comment type="caution">
    <text evidence="3">The sequence shown here is derived from an EMBL/GenBank/DDBJ whole genome shotgun (WGS) entry which is preliminary data.</text>
</comment>
<dbReference type="STRING" id="1286106.MPL1_06557"/>
<dbReference type="OrthoDB" id="7064973at2"/>
<feature type="signal peptide" evidence="2">
    <location>
        <begin position="1"/>
        <end position="23"/>
    </location>
</feature>
<organism evidence="3 4">
    <name type="scientific">Methylophaga lonarensis MPL</name>
    <dbReference type="NCBI Taxonomy" id="1286106"/>
    <lineage>
        <taxon>Bacteria</taxon>
        <taxon>Pseudomonadati</taxon>
        <taxon>Pseudomonadota</taxon>
        <taxon>Gammaproteobacteria</taxon>
        <taxon>Thiotrichales</taxon>
        <taxon>Piscirickettsiaceae</taxon>
        <taxon>Methylophaga</taxon>
    </lineage>
</organism>
<dbReference type="Proteomes" id="UP000012019">
    <property type="component" value="Unassembled WGS sequence"/>
</dbReference>
<protein>
    <submittedName>
        <fullName evidence="3">Uncharacterized protein</fullName>
    </submittedName>
</protein>
<evidence type="ECO:0000256" key="1">
    <source>
        <dbReference type="SAM" id="Coils"/>
    </source>
</evidence>
<reference evidence="3 4" key="1">
    <citation type="journal article" date="2013" name="Genome Announc.">
        <title>Draft Genome Sequence of Methylophaga lonarensis MPLT, a Haloalkaliphilic (Non-Methane-Utilizing) Methylotroph.</title>
        <authorList>
            <person name="Shetty S.A."/>
            <person name="Marathe N.P."/>
            <person name="Munot H."/>
            <person name="Antony C.P."/>
            <person name="Dhotre D.P."/>
            <person name="Murrell J.C."/>
            <person name="Shouche Y.S."/>
        </authorList>
    </citation>
    <scope>NUCLEOTIDE SEQUENCE [LARGE SCALE GENOMIC DNA]</scope>
    <source>
        <strain evidence="3 4">MPL</strain>
    </source>
</reference>
<evidence type="ECO:0000313" key="3">
    <source>
        <dbReference type="EMBL" id="EMR13142.1"/>
    </source>
</evidence>
<dbReference type="RefSeq" id="WP_009726307.1">
    <property type="nucleotide sequence ID" value="NZ_APHR01000032.1"/>
</dbReference>
<keyword evidence="1" id="KW-0175">Coiled coil</keyword>
<dbReference type="AlphaFoldDB" id="M7P0Y9"/>
<name>M7P0Y9_9GAMM</name>
<proteinExistence type="predicted"/>